<keyword evidence="3" id="KW-1133">Transmembrane helix</keyword>
<evidence type="ECO:0000256" key="1">
    <source>
        <dbReference type="ARBA" id="ARBA00006068"/>
    </source>
</evidence>
<keyword evidence="3" id="KW-0472">Membrane</keyword>
<accession>A0A8J3GTK1</accession>
<proteinExistence type="inferred from homology"/>
<comment type="caution">
    <text evidence="5">The sequence shown here is derived from an EMBL/GenBank/DDBJ whole genome shotgun (WGS) entry which is preliminary data.</text>
</comment>
<evidence type="ECO:0000313" key="5">
    <source>
        <dbReference type="EMBL" id="GHF26822.1"/>
    </source>
</evidence>
<evidence type="ECO:0000256" key="3">
    <source>
        <dbReference type="SAM" id="Phobius"/>
    </source>
</evidence>
<protein>
    <recommendedName>
        <fullName evidence="4">Cell envelope-related transcriptional attenuator domain-containing protein</fullName>
    </recommendedName>
</protein>
<gene>
    <name evidence="5" type="ORF">GCM10011600_29680</name>
</gene>
<evidence type="ECO:0000313" key="6">
    <source>
        <dbReference type="Proteomes" id="UP000617531"/>
    </source>
</evidence>
<feature type="domain" description="Cell envelope-related transcriptional attenuator" evidence="4">
    <location>
        <begin position="111"/>
        <end position="262"/>
    </location>
</feature>
<dbReference type="InterPro" id="IPR050922">
    <property type="entry name" value="LytR/CpsA/Psr_CW_biosynth"/>
</dbReference>
<keyword evidence="3" id="KW-0812">Transmembrane</keyword>
<reference evidence="5" key="1">
    <citation type="journal article" date="2014" name="Int. J. Syst. Evol. Microbiol.">
        <title>Complete genome sequence of Corynebacterium casei LMG S-19264T (=DSM 44701T), isolated from a smear-ripened cheese.</title>
        <authorList>
            <consortium name="US DOE Joint Genome Institute (JGI-PGF)"/>
            <person name="Walter F."/>
            <person name="Albersmeier A."/>
            <person name="Kalinowski J."/>
            <person name="Ruckert C."/>
        </authorList>
    </citation>
    <scope>NUCLEOTIDE SEQUENCE</scope>
    <source>
        <strain evidence="5">CGMCC 1.16548</strain>
    </source>
</reference>
<dbReference type="EMBL" id="BNAI01000013">
    <property type="protein sequence ID" value="GHF26822.1"/>
    <property type="molecule type" value="Genomic_DNA"/>
</dbReference>
<feature type="region of interest" description="Disordered" evidence="2">
    <location>
        <begin position="359"/>
        <end position="398"/>
    </location>
</feature>
<dbReference type="Proteomes" id="UP000617531">
    <property type="component" value="Unassembled WGS sequence"/>
</dbReference>
<evidence type="ECO:0000259" key="4">
    <source>
        <dbReference type="Pfam" id="PF03816"/>
    </source>
</evidence>
<feature type="transmembrane region" description="Helical" evidence="3">
    <location>
        <begin position="32"/>
        <end position="56"/>
    </location>
</feature>
<comment type="similarity">
    <text evidence="1">Belongs to the LytR/CpsA/Psr (LCP) family.</text>
</comment>
<sequence>MSELRQRSVRAPEPAGVARHGRLKRAAAWKSLLAIVASVLAVVMVSGVSVAAIATWQLQSNIDTVEIEFDTQGPPPAIGAYEGGFNILLVGSDTREGQSAAFGNDPGSVLNDVNMLLHVAQDQKSAVLVSIPRDMVVPLPECENGGPATGEPINTTLFYGGLACTVETVQNLTGLPIQFAGLITFDGVIAMSDAVGGVEVCITEPILDPYTGLNLPTAGPNTLQGWNALAFLRSRHGVGDGSDLGRISSQQVFLSSLVRKIKSDDTLTDFGKLYGIAQAATQHMTLSENFARVDTLVAIALVLKDIPLENIAMVQYPSRTGGTGIYLGKVQPITSTAKALFDAIKADVPIALDANAVGANGGSQLDPNAPAPTTPDPSASPDPSATPEDQGPAAQLIPGLKGQTAAQYTCSVAN</sequence>
<feature type="compositionally biased region" description="Pro residues" evidence="2">
    <location>
        <begin position="369"/>
        <end position="380"/>
    </location>
</feature>
<dbReference type="PANTHER" id="PTHR33392">
    <property type="entry name" value="POLYISOPRENYL-TEICHOIC ACID--PEPTIDOGLYCAN TEICHOIC ACID TRANSFERASE TAGU"/>
    <property type="match status" value="1"/>
</dbReference>
<dbReference type="AlphaFoldDB" id="A0A8J3GTK1"/>
<dbReference type="InterPro" id="IPR004474">
    <property type="entry name" value="LytR_CpsA_psr"/>
</dbReference>
<reference evidence="5" key="2">
    <citation type="submission" date="2020-09" db="EMBL/GenBank/DDBJ databases">
        <authorList>
            <person name="Sun Q."/>
            <person name="Zhou Y."/>
        </authorList>
    </citation>
    <scope>NUCLEOTIDE SEQUENCE</scope>
    <source>
        <strain evidence="5">CGMCC 1.16548</strain>
    </source>
</reference>
<dbReference type="PANTHER" id="PTHR33392:SF6">
    <property type="entry name" value="POLYISOPRENYL-TEICHOIC ACID--PEPTIDOGLYCAN TEICHOIC ACID TRANSFERASE TAGU"/>
    <property type="match status" value="1"/>
</dbReference>
<dbReference type="Pfam" id="PF03816">
    <property type="entry name" value="LytR_cpsA_psr"/>
    <property type="match status" value="1"/>
</dbReference>
<keyword evidence="6" id="KW-1185">Reference proteome</keyword>
<dbReference type="Gene3D" id="3.40.630.190">
    <property type="entry name" value="LCP protein"/>
    <property type="match status" value="1"/>
</dbReference>
<organism evidence="5 6">
    <name type="scientific">Pseudolysinimonas yzui</name>
    <dbReference type="NCBI Taxonomy" id="2708254"/>
    <lineage>
        <taxon>Bacteria</taxon>
        <taxon>Bacillati</taxon>
        <taxon>Actinomycetota</taxon>
        <taxon>Actinomycetes</taxon>
        <taxon>Micrococcales</taxon>
        <taxon>Microbacteriaceae</taxon>
        <taxon>Pseudolysinimonas</taxon>
    </lineage>
</organism>
<dbReference type="NCBIfam" id="TIGR00350">
    <property type="entry name" value="lytR_cpsA_psr"/>
    <property type="match status" value="1"/>
</dbReference>
<dbReference type="RefSeq" id="WP_191284327.1">
    <property type="nucleotide sequence ID" value="NZ_BNAI01000013.1"/>
</dbReference>
<name>A0A8J3GTK1_9MICO</name>
<evidence type="ECO:0000256" key="2">
    <source>
        <dbReference type="SAM" id="MobiDB-lite"/>
    </source>
</evidence>